<gene>
    <name evidence="2" type="ORF">HNQ41_000407</name>
</gene>
<reference evidence="2 3" key="1">
    <citation type="submission" date="2020-08" db="EMBL/GenBank/DDBJ databases">
        <title>Genomic Encyclopedia of Type Strains, Phase IV (KMG-IV): sequencing the most valuable type-strain genomes for metagenomic binning, comparative biology and taxonomic classification.</title>
        <authorList>
            <person name="Goeker M."/>
        </authorList>
    </citation>
    <scope>NUCLEOTIDE SEQUENCE [LARGE SCALE GENOMIC DNA]</scope>
    <source>
        <strain evidence="2 3">DSM 24696</strain>
    </source>
</reference>
<proteinExistence type="predicted"/>
<dbReference type="SUPFAM" id="SSF55729">
    <property type="entry name" value="Acyl-CoA N-acyltransferases (Nat)"/>
    <property type="match status" value="1"/>
</dbReference>
<dbReference type="PANTHER" id="PTHR13355:SF11">
    <property type="entry name" value="GLUCOSAMINE 6-PHOSPHATE N-ACETYLTRANSFERASE"/>
    <property type="match status" value="1"/>
</dbReference>
<comment type="caution">
    <text evidence="2">The sequence shown here is derived from an EMBL/GenBank/DDBJ whole genome shotgun (WGS) entry which is preliminary data.</text>
</comment>
<organism evidence="2 3">
    <name type="scientific">Texcoconibacillus texcoconensis</name>
    <dbReference type="NCBI Taxonomy" id="1095777"/>
    <lineage>
        <taxon>Bacteria</taxon>
        <taxon>Bacillati</taxon>
        <taxon>Bacillota</taxon>
        <taxon>Bacilli</taxon>
        <taxon>Bacillales</taxon>
        <taxon>Bacillaceae</taxon>
        <taxon>Texcoconibacillus</taxon>
    </lineage>
</organism>
<dbReference type="InterPro" id="IPR016181">
    <property type="entry name" value="Acyl_CoA_acyltransferase"/>
</dbReference>
<dbReference type="RefSeq" id="WP_184662735.1">
    <property type="nucleotide sequence ID" value="NZ_JACHHB010000001.1"/>
</dbReference>
<dbReference type="InterPro" id="IPR039143">
    <property type="entry name" value="GNPNAT1-like"/>
</dbReference>
<dbReference type="Gene3D" id="3.40.630.30">
    <property type="match status" value="1"/>
</dbReference>
<evidence type="ECO:0000313" key="2">
    <source>
        <dbReference type="EMBL" id="MBB5172267.1"/>
    </source>
</evidence>
<name>A0A840QLM7_9BACI</name>
<dbReference type="EMBL" id="JACHHB010000001">
    <property type="protein sequence ID" value="MBB5172267.1"/>
    <property type="molecule type" value="Genomic_DNA"/>
</dbReference>
<keyword evidence="3" id="KW-1185">Reference proteome</keyword>
<dbReference type="PROSITE" id="PS51186">
    <property type="entry name" value="GNAT"/>
    <property type="match status" value="1"/>
</dbReference>
<dbReference type="PANTHER" id="PTHR13355">
    <property type="entry name" value="GLUCOSAMINE 6-PHOSPHATE N-ACETYLTRANSFERASE"/>
    <property type="match status" value="1"/>
</dbReference>
<dbReference type="Pfam" id="PF13673">
    <property type="entry name" value="Acetyltransf_10"/>
    <property type="match status" value="1"/>
</dbReference>
<dbReference type="InterPro" id="IPR000182">
    <property type="entry name" value="GNAT_dom"/>
</dbReference>
<dbReference type="GO" id="GO:0004343">
    <property type="term" value="F:glucosamine 6-phosphate N-acetyltransferase activity"/>
    <property type="evidence" value="ECO:0007669"/>
    <property type="project" value="TreeGrafter"/>
</dbReference>
<dbReference type="AlphaFoldDB" id="A0A840QLM7"/>
<evidence type="ECO:0000313" key="3">
    <source>
        <dbReference type="Proteomes" id="UP000551878"/>
    </source>
</evidence>
<feature type="domain" description="N-acetyltransferase" evidence="1">
    <location>
        <begin position="1"/>
        <end position="140"/>
    </location>
</feature>
<sequence>MNIYTVTTEEQRQDAFKVRMEVFVEEQKVPEEEEIDEHENEAWHFVAYDEGEPVAAGRLRKVHDYGKVERICVRASHRKTGLGYKLMKHIEQLATDKNLDELHLHAQTQAEKFYEKLDYKTTSGLFYDAGIPHVEMVKAL</sequence>
<dbReference type="CDD" id="cd04301">
    <property type="entry name" value="NAT_SF"/>
    <property type="match status" value="1"/>
</dbReference>
<protein>
    <recommendedName>
        <fullName evidence="1">N-acetyltransferase domain-containing protein</fullName>
    </recommendedName>
</protein>
<dbReference type="Proteomes" id="UP000551878">
    <property type="component" value="Unassembled WGS sequence"/>
</dbReference>
<accession>A0A840QLM7</accession>
<evidence type="ECO:0000259" key="1">
    <source>
        <dbReference type="PROSITE" id="PS51186"/>
    </source>
</evidence>